<accession>A0A1Q9EKM3</accession>
<dbReference type="EMBL" id="LSRX01000128">
    <property type="protein sequence ID" value="OLQ07947.1"/>
    <property type="molecule type" value="Genomic_DNA"/>
</dbReference>
<proteinExistence type="predicted"/>
<dbReference type="Proteomes" id="UP000186817">
    <property type="component" value="Unassembled WGS sequence"/>
</dbReference>
<gene>
    <name evidence="1" type="ORF">AK812_SmicGene8607</name>
</gene>
<keyword evidence="2" id="KW-1185">Reference proteome</keyword>
<protein>
    <submittedName>
        <fullName evidence="1">Uncharacterized protein</fullName>
    </submittedName>
</protein>
<evidence type="ECO:0000313" key="2">
    <source>
        <dbReference type="Proteomes" id="UP000186817"/>
    </source>
</evidence>
<reference evidence="1 2" key="1">
    <citation type="submission" date="2016-02" db="EMBL/GenBank/DDBJ databases">
        <title>Genome analysis of coral dinoflagellate symbionts highlights evolutionary adaptations to a symbiotic lifestyle.</title>
        <authorList>
            <person name="Aranda M."/>
            <person name="Li Y."/>
            <person name="Liew Y.J."/>
            <person name="Baumgarten S."/>
            <person name="Simakov O."/>
            <person name="Wilson M."/>
            <person name="Piel J."/>
            <person name="Ashoor H."/>
            <person name="Bougouffa S."/>
            <person name="Bajic V.B."/>
            <person name="Ryu T."/>
            <person name="Ravasi T."/>
            <person name="Bayer T."/>
            <person name="Micklem G."/>
            <person name="Kim H."/>
            <person name="Bhak J."/>
            <person name="Lajeunesse T.C."/>
            <person name="Voolstra C.R."/>
        </authorList>
    </citation>
    <scope>NUCLEOTIDE SEQUENCE [LARGE SCALE GENOMIC DNA]</scope>
    <source>
        <strain evidence="1 2">CCMP2467</strain>
    </source>
</reference>
<dbReference type="AlphaFoldDB" id="A0A1Q9EKM3"/>
<sequence>MGVIFEVHTRVLQDPVRIERWVFPKGGTNSDENACKAVGKRSLLEIAGRKPSPQKMHRLLGQRSIAQVTKLGDERKLGQATVRDFREDLLLDTLEVLQRKDPADLGPEDVAAPPLPIRALANSESEMPARPSLRLPHHFLQAVRGALRQGLHEEAADVIRQLVRREGVDGNESLLRVATQEATLQDPRLYSLIAERP</sequence>
<organism evidence="1 2">
    <name type="scientific">Symbiodinium microadriaticum</name>
    <name type="common">Dinoflagellate</name>
    <name type="synonym">Zooxanthella microadriatica</name>
    <dbReference type="NCBI Taxonomy" id="2951"/>
    <lineage>
        <taxon>Eukaryota</taxon>
        <taxon>Sar</taxon>
        <taxon>Alveolata</taxon>
        <taxon>Dinophyceae</taxon>
        <taxon>Suessiales</taxon>
        <taxon>Symbiodiniaceae</taxon>
        <taxon>Symbiodinium</taxon>
    </lineage>
</organism>
<name>A0A1Q9EKM3_SYMMI</name>
<evidence type="ECO:0000313" key="1">
    <source>
        <dbReference type="EMBL" id="OLQ07947.1"/>
    </source>
</evidence>
<comment type="caution">
    <text evidence="1">The sequence shown here is derived from an EMBL/GenBank/DDBJ whole genome shotgun (WGS) entry which is preliminary data.</text>
</comment>